<dbReference type="EMBL" id="ML975933">
    <property type="protein sequence ID" value="KAF1827977.1"/>
    <property type="molecule type" value="Genomic_DNA"/>
</dbReference>
<evidence type="ECO:0000256" key="1">
    <source>
        <dbReference type="SAM" id="Phobius"/>
    </source>
</evidence>
<feature type="transmembrane region" description="Helical" evidence="1">
    <location>
        <begin position="12"/>
        <end position="32"/>
    </location>
</feature>
<proteinExistence type="predicted"/>
<feature type="transmembrane region" description="Helical" evidence="1">
    <location>
        <begin position="38"/>
        <end position="59"/>
    </location>
</feature>
<feature type="non-terminal residue" evidence="2">
    <location>
        <position position="1"/>
    </location>
</feature>
<keyword evidence="1" id="KW-0812">Transmembrane</keyword>
<dbReference type="Proteomes" id="UP000800040">
    <property type="component" value="Unassembled WGS sequence"/>
</dbReference>
<gene>
    <name evidence="2" type="ORF">BDW02DRAFT_513711</name>
</gene>
<evidence type="ECO:0000313" key="3">
    <source>
        <dbReference type="Proteomes" id="UP000800040"/>
    </source>
</evidence>
<sequence length="89" mass="10287">IKCKRITYSVLASKIYVIAYSVNITITIRSTLNVIIDYLSLSYILIIIYIDSLSLYKCLVKLSTTKKKRLIINIIAIRKAYKRSKLIDI</sequence>
<organism evidence="2 3">
    <name type="scientific">Decorospora gaudefroyi</name>
    <dbReference type="NCBI Taxonomy" id="184978"/>
    <lineage>
        <taxon>Eukaryota</taxon>
        <taxon>Fungi</taxon>
        <taxon>Dikarya</taxon>
        <taxon>Ascomycota</taxon>
        <taxon>Pezizomycotina</taxon>
        <taxon>Dothideomycetes</taxon>
        <taxon>Pleosporomycetidae</taxon>
        <taxon>Pleosporales</taxon>
        <taxon>Pleosporineae</taxon>
        <taxon>Pleosporaceae</taxon>
        <taxon>Decorospora</taxon>
    </lineage>
</organism>
<protein>
    <submittedName>
        <fullName evidence="2">Uncharacterized protein</fullName>
    </submittedName>
</protein>
<dbReference type="OrthoDB" id="3562016at2759"/>
<reference evidence="2" key="1">
    <citation type="submission" date="2020-01" db="EMBL/GenBank/DDBJ databases">
        <authorList>
            <consortium name="DOE Joint Genome Institute"/>
            <person name="Haridas S."/>
            <person name="Albert R."/>
            <person name="Binder M."/>
            <person name="Bloem J."/>
            <person name="Labutti K."/>
            <person name="Salamov A."/>
            <person name="Andreopoulos B."/>
            <person name="Baker S.E."/>
            <person name="Barry K."/>
            <person name="Bills G."/>
            <person name="Bluhm B.H."/>
            <person name="Cannon C."/>
            <person name="Castanera R."/>
            <person name="Culley D.E."/>
            <person name="Daum C."/>
            <person name="Ezra D."/>
            <person name="Gonzalez J.B."/>
            <person name="Henrissat B."/>
            <person name="Kuo A."/>
            <person name="Liang C."/>
            <person name="Lipzen A."/>
            <person name="Lutzoni F."/>
            <person name="Magnuson J."/>
            <person name="Mondo S."/>
            <person name="Nolan M."/>
            <person name="Ohm R."/>
            <person name="Pangilinan J."/>
            <person name="Park H.-J."/>
            <person name="Ramirez L."/>
            <person name="Alfaro M."/>
            <person name="Sun H."/>
            <person name="Tritt A."/>
            <person name="Yoshinaga Y."/>
            <person name="Zwiers L.-H."/>
            <person name="Turgeon B.G."/>
            <person name="Goodwin S.B."/>
            <person name="Spatafora J.W."/>
            <person name="Crous P.W."/>
            <person name="Grigoriev I.V."/>
        </authorList>
    </citation>
    <scope>NUCLEOTIDE SEQUENCE</scope>
    <source>
        <strain evidence="2">P77</strain>
    </source>
</reference>
<dbReference type="AlphaFoldDB" id="A0A6A5K0C1"/>
<keyword evidence="1" id="KW-0472">Membrane</keyword>
<evidence type="ECO:0000313" key="2">
    <source>
        <dbReference type="EMBL" id="KAF1827977.1"/>
    </source>
</evidence>
<accession>A0A6A5K0C1</accession>
<name>A0A6A5K0C1_9PLEO</name>
<keyword evidence="3" id="KW-1185">Reference proteome</keyword>
<keyword evidence="1" id="KW-1133">Transmembrane helix</keyword>